<dbReference type="CDD" id="cd00267">
    <property type="entry name" value="ABC_ATPase"/>
    <property type="match status" value="1"/>
</dbReference>
<dbReference type="PANTHER" id="PTHR32182">
    <property type="entry name" value="DNA REPLICATION AND REPAIR PROTEIN RECF"/>
    <property type="match status" value="1"/>
</dbReference>
<dbReference type="InterPro" id="IPR014555">
    <property type="entry name" value="RecF-like"/>
</dbReference>
<dbReference type="InterPro" id="IPR003959">
    <property type="entry name" value="ATPase_AAA_core"/>
</dbReference>
<dbReference type="Pfam" id="PF13304">
    <property type="entry name" value="AAA_21"/>
    <property type="match status" value="1"/>
</dbReference>
<dbReference type="SMART" id="SM00382">
    <property type="entry name" value="AAA"/>
    <property type="match status" value="1"/>
</dbReference>
<sequence length="418" mass="46167">MGAAGRRAAMTMIQQVSFTNFKSLRRVDAGLGRFMVIVGPNGSGKTSILDGLHYLAQATRWPLATLMRGVFAPPNLKSRGTPGPIQLVATGSFHDVTAEVRISVECRDDLNGNSSWRGTVARRWGDAVEETSEAEEGWQLVKSSDPQPNPRPVGKRDVLRTHDLPEMAELAKELGFARKLRLDIEALAAASYSDEEMPRLDTDGSGLASVLADAAARTPEVFQSIQEAARQVIPTLERIRTRRAKVQRQERQEITIDGEEAIQRSVDRFYWGQQLVLDFKGAPDVPAPLASEGTLLVIGLLTALWMEPKPRLLLLDDIDKALHPRAQEELVAQIRKILEMTPELQVIATSHSPYLLDHFDAQDVLLTALLPDGSTACARLADHPDFDRWKTTTRSGELWSFVGEDWVAQQASASQEHG</sequence>
<evidence type="ECO:0000256" key="1">
    <source>
        <dbReference type="SAM" id="MobiDB-lite"/>
    </source>
</evidence>
<dbReference type="GO" id="GO:0005524">
    <property type="term" value="F:ATP binding"/>
    <property type="evidence" value="ECO:0007669"/>
    <property type="project" value="InterPro"/>
</dbReference>
<protein>
    <recommendedName>
        <fullName evidence="2">AAA+ ATPase domain-containing protein</fullName>
    </recommendedName>
</protein>
<gene>
    <name evidence="3" type="ORF">BE21_00850</name>
</gene>
<evidence type="ECO:0000259" key="2">
    <source>
        <dbReference type="SMART" id="SM00382"/>
    </source>
</evidence>
<dbReference type="Gene3D" id="3.40.50.300">
    <property type="entry name" value="P-loop containing nucleotide triphosphate hydrolases"/>
    <property type="match status" value="2"/>
</dbReference>
<proteinExistence type="predicted"/>
<reference evidence="3 4" key="1">
    <citation type="submission" date="2014-02" db="EMBL/GenBank/DDBJ databases">
        <title>The small core and large imbalanced accessory genome model reveals a collaborative survival strategy of Sorangium cellulosum strains in nature.</title>
        <authorList>
            <person name="Han K."/>
            <person name="Peng R."/>
            <person name="Blom J."/>
            <person name="Li Y.-Z."/>
        </authorList>
    </citation>
    <scope>NUCLEOTIDE SEQUENCE [LARGE SCALE GENOMIC DNA]</scope>
    <source>
        <strain evidence="3 4">So0007-03</strain>
    </source>
</reference>
<evidence type="ECO:0000313" key="3">
    <source>
        <dbReference type="EMBL" id="KYG11437.1"/>
    </source>
</evidence>
<comment type="caution">
    <text evidence="3">The sequence shown here is derived from an EMBL/GenBank/DDBJ whole genome shotgun (WGS) entry which is preliminary data.</text>
</comment>
<dbReference type="GO" id="GO:0006302">
    <property type="term" value="P:double-strand break repair"/>
    <property type="evidence" value="ECO:0007669"/>
    <property type="project" value="TreeGrafter"/>
</dbReference>
<organism evidence="3 4">
    <name type="scientific">Sorangium cellulosum</name>
    <name type="common">Polyangium cellulosum</name>
    <dbReference type="NCBI Taxonomy" id="56"/>
    <lineage>
        <taxon>Bacteria</taxon>
        <taxon>Pseudomonadati</taxon>
        <taxon>Myxococcota</taxon>
        <taxon>Polyangia</taxon>
        <taxon>Polyangiales</taxon>
        <taxon>Polyangiaceae</taxon>
        <taxon>Sorangium</taxon>
    </lineage>
</organism>
<evidence type="ECO:0000313" key="4">
    <source>
        <dbReference type="Proteomes" id="UP000075502"/>
    </source>
</evidence>
<dbReference type="SUPFAM" id="SSF52540">
    <property type="entry name" value="P-loop containing nucleoside triphosphate hydrolases"/>
    <property type="match status" value="1"/>
</dbReference>
<dbReference type="EMBL" id="JEME01000027">
    <property type="protein sequence ID" value="KYG11437.1"/>
    <property type="molecule type" value="Genomic_DNA"/>
</dbReference>
<accession>A0A150U3L4</accession>
<feature type="region of interest" description="Disordered" evidence="1">
    <location>
        <begin position="133"/>
        <end position="157"/>
    </location>
</feature>
<dbReference type="Proteomes" id="UP000075502">
    <property type="component" value="Unassembled WGS sequence"/>
</dbReference>
<dbReference type="GO" id="GO:0016887">
    <property type="term" value="F:ATP hydrolysis activity"/>
    <property type="evidence" value="ECO:0007669"/>
    <property type="project" value="InterPro"/>
</dbReference>
<dbReference type="GO" id="GO:0000731">
    <property type="term" value="P:DNA synthesis involved in DNA repair"/>
    <property type="evidence" value="ECO:0007669"/>
    <property type="project" value="TreeGrafter"/>
</dbReference>
<feature type="domain" description="AAA+ ATPase" evidence="2">
    <location>
        <begin position="31"/>
        <end position="372"/>
    </location>
</feature>
<dbReference type="PIRSF" id="PIRSF029347">
    <property type="entry name" value="RecF"/>
    <property type="match status" value="1"/>
</dbReference>
<dbReference type="PANTHER" id="PTHR32182:SF22">
    <property type="entry name" value="ATP-DEPENDENT ENDONUCLEASE, OLD FAMILY-RELATED"/>
    <property type="match status" value="1"/>
</dbReference>
<dbReference type="InterPro" id="IPR003593">
    <property type="entry name" value="AAA+_ATPase"/>
</dbReference>
<name>A0A150U3L4_SORCE</name>
<dbReference type="InterPro" id="IPR027417">
    <property type="entry name" value="P-loop_NTPase"/>
</dbReference>
<dbReference type="AlphaFoldDB" id="A0A150U3L4"/>